<keyword evidence="2" id="KW-0808">Transferase</keyword>
<sequence length="441" mass="47749">MHYIRLLRPPAIGHLPKGRSTISLVLTVTTDLGDTFLYPEEPIELGFCLASHGSTEGPTKLFPAGQSSSSWQPGMRVLKTSLALHEPLRAETAAAAVLVIFALDTPALQVSLSSSAQILPWHDAAGAKPCNGLIAPLSVEISAARTAADVAIRDIVLACGETSSVQISIEEDMGESIARHIWDAGLTTAAFLADACWNEESPKSTTQLFSLEDKQTLNILELGCGVGVLGISIAVLMPQILQRASSRPREPYILMTDLPEARERACSNIARFQAHRACAGSKAQLEYEDLDWNDGSLGSFGPKACARAWDLVVLSDCTYNVDVFPLLVKTLSAIHLHNSKMRPIKDDKEASCTTRVLLSTKPRHDSEAALFKQLASEGWSHTLEISIPMLKINEQDEVVEIYSFTKATTRNGTGPSAHKLKRKASNSGETPTKKTTNKPSR</sequence>
<feature type="region of interest" description="Disordered" evidence="1">
    <location>
        <begin position="410"/>
        <end position="441"/>
    </location>
</feature>
<reference evidence="2" key="1">
    <citation type="journal article" date="2021" name="Nat. Commun.">
        <title>Genetic determinants of endophytism in the Arabidopsis root mycobiome.</title>
        <authorList>
            <person name="Mesny F."/>
            <person name="Miyauchi S."/>
            <person name="Thiergart T."/>
            <person name="Pickel B."/>
            <person name="Atanasova L."/>
            <person name="Karlsson M."/>
            <person name="Huettel B."/>
            <person name="Barry K.W."/>
            <person name="Haridas S."/>
            <person name="Chen C."/>
            <person name="Bauer D."/>
            <person name="Andreopoulos W."/>
            <person name="Pangilinan J."/>
            <person name="LaButti K."/>
            <person name="Riley R."/>
            <person name="Lipzen A."/>
            <person name="Clum A."/>
            <person name="Drula E."/>
            <person name="Henrissat B."/>
            <person name="Kohler A."/>
            <person name="Grigoriev I.V."/>
            <person name="Martin F.M."/>
            <person name="Hacquard S."/>
        </authorList>
    </citation>
    <scope>NUCLEOTIDE SEQUENCE</scope>
    <source>
        <strain evidence="2">MPI-CAGE-CH-0230</strain>
    </source>
</reference>
<dbReference type="SUPFAM" id="SSF53335">
    <property type="entry name" value="S-adenosyl-L-methionine-dependent methyltransferases"/>
    <property type="match status" value="1"/>
</dbReference>
<dbReference type="Proteomes" id="UP000756346">
    <property type="component" value="Unassembled WGS sequence"/>
</dbReference>
<dbReference type="OrthoDB" id="413520at2759"/>
<proteinExistence type="predicted"/>
<keyword evidence="3" id="KW-1185">Reference proteome</keyword>
<evidence type="ECO:0000313" key="2">
    <source>
        <dbReference type="EMBL" id="KAH7037815.1"/>
    </source>
</evidence>
<dbReference type="GO" id="GO:0008757">
    <property type="term" value="F:S-adenosylmethionine-dependent methyltransferase activity"/>
    <property type="evidence" value="ECO:0007669"/>
    <property type="project" value="UniProtKB-ARBA"/>
</dbReference>
<feature type="compositionally biased region" description="Polar residues" evidence="1">
    <location>
        <begin position="425"/>
        <end position="441"/>
    </location>
</feature>
<dbReference type="GO" id="GO:0032259">
    <property type="term" value="P:methylation"/>
    <property type="evidence" value="ECO:0007669"/>
    <property type="project" value="UniProtKB-KW"/>
</dbReference>
<dbReference type="InterPro" id="IPR019410">
    <property type="entry name" value="Methyltransf_16"/>
</dbReference>
<dbReference type="EMBL" id="JAGTJQ010000002">
    <property type="protein sequence ID" value="KAH7037815.1"/>
    <property type="molecule type" value="Genomic_DNA"/>
</dbReference>
<dbReference type="Pfam" id="PF10294">
    <property type="entry name" value="Methyltransf_16"/>
    <property type="match status" value="1"/>
</dbReference>
<comment type="caution">
    <text evidence="2">The sequence shown here is derived from an EMBL/GenBank/DDBJ whole genome shotgun (WGS) entry which is preliminary data.</text>
</comment>
<dbReference type="AlphaFoldDB" id="A0A9P8YGR7"/>
<dbReference type="InterPro" id="IPR029063">
    <property type="entry name" value="SAM-dependent_MTases_sf"/>
</dbReference>
<keyword evidence="2" id="KW-0489">Methyltransferase</keyword>
<dbReference type="Gene3D" id="3.40.50.150">
    <property type="entry name" value="Vaccinia Virus protein VP39"/>
    <property type="match status" value="1"/>
</dbReference>
<dbReference type="PANTHER" id="PTHR14614:SF132">
    <property type="entry name" value="PROTEIN-LYSINE METHYLTRANSFERASE C42C1.13"/>
    <property type="match status" value="1"/>
</dbReference>
<evidence type="ECO:0000256" key="1">
    <source>
        <dbReference type="SAM" id="MobiDB-lite"/>
    </source>
</evidence>
<dbReference type="GeneID" id="70192807"/>
<dbReference type="PANTHER" id="PTHR14614">
    <property type="entry name" value="HEPATOCELLULAR CARCINOMA-ASSOCIATED ANTIGEN"/>
    <property type="match status" value="1"/>
</dbReference>
<gene>
    <name evidence="2" type="ORF">B0I36DRAFT_71429</name>
</gene>
<organism evidence="2 3">
    <name type="scientific">Microdochium trichocladiopsis</name>
    <dbReference type="NCBI Taxonomy" id="1682393"/>
    <lineage>
        <taxon>Eukaryota</taxon>
        <taxon>Fungi</taxon>
        <taxon>Dikarya</taxon>
        <taxon>Ascomycota</taxon>
        <taxon>Pezizomycotina</taxon>
        <taxon>Sordariomycetes</taxon>
        <taxon>Xylariomycetidae</taxon>
        <taxon>Xylariales</taxon>
        <taxon>Microdochiaceae</taxon>
        <taxon>Microdochium</taxon>
    </lineage>
</organism>
<evidence type="ECO:0000313" key="3">
    <source>
        <dbReference type="Proteomes" id="UP000756346"/>
    </source>
</evidence>
<dbReference type="GO" id="GO:0005829">
    <property type="term" value="C:cytosol"/>
    <property type="evidence" value="ECO:0007669"/>
    <property type="project" value="TreeGrafter"/>
</dbReference>
<name>A0A9P8YGR7_9PEZI</name>
<protein>
    <submittedName>
        <fullName evidence="2">Methyltransferase-domain-containing protein</fullName>
    </submittedName>
</protein>
<accession>A0A9P8YGR7</accession>
<dbReference type="RefSeq" id="XP_046016936.1">
    <property type="nucleotide sequence ID" value="XM_046163261.1"/>
</dbReference>